<evidence type="ECO:0000256" key="1">
    <source>
        <dbReference type="ARBA" id="ARBA00001936"/>
    </source>
</evidence>
<dbReference type="OrthoDB" id="60843at2759"/>
<dbReference type="PANTHER" id="PTHR12320:SF88">
    <property type="entry name" value="PROTEIN PHOSPHATASE"/>
    <property type="match status" value="1"/>
</dbReference>
<evidence type="ECO:0000256" key="3">
    <source>
        <dbReference type="ARBA" id="ARBA00006702"/>
    </source>
</evidence>
<dbReference type="EC" id="3.1.3.16" evidence="11"/>
<dbReference type="GO" id="GO:0004722">
    <property type="term" value="F:protein serine/threonine phosphatase activity"/>
    <property type="evidence" value="ECO:0007669"/>
    <property type="project" value="UniProtKB-EC"/>
</dbReference>
<evidence type="ECO:0000256" key="10">
    <source>
        <dbReference type="ARBA" id="ARBA00048336"/>
    </source>
</evidence>
<dbReference type="Gramene" id="Manes.12G089902.2.v8.1">
    <property type="protein sequence ID" value="Manes.12G089902.2.v8.1.CDS"/>
    <property type="gene ID" value="Manes.12G089902.v8.1"/>
</dbReference>
<comment type="cofactor">
    <cofactor evidence="1 11">
        <name>Mn(2+)</name>
        <dbReference type="ChEBI" id="CHEBI:29035"/>
    </cofactor>
</comment>
<dbReference type="PANTHER" id="PTHR12320">
    <property type="entry name" value="PROTEIN PHOSPHATASE 2C"/>
    <property type="match status" value="1"/>
</dbReference>
<evidence type="ECO:0000256" key="11">
    <source>
        <dbReference type="RuleBase" id="RU366020"/>
    </source>
</evidence>
<dbReference type="InterPro" id="IPR001932">
    <property type="entry name" value="PPM-type_phosphatase-like_dom"/>
</dbReference>
<organism evidence="13">
    <name type="scientific">Manihot esculenta</name>
    <name type="common">Cassava</name>
    <name type="synonym">Jatropha manihot</name>
    <dbReference type="NCBI Taxonomy" id="3983"/>
    <lineage>
        <taxon>Eukaryota</taxon>
        <taxon>Viridiplantae</taxon>
        <taxon>Streptophyta</taxon>
        <taxon>Embryophyta</taxon>
        <taxon>Tracheophyta</taxon>
        <taxon>Spermatophyta</taxon>
        <taxon>Magnoliopsida</taxon>
        <taxon>eudicotyledons</taxon>
        <taxon>Gunneridae</taxon>
        <taxon>Pentapetalae</taxon>
        <taxon>rosids</taxon>
        <taxon>fabids</taxon>
        <taxon>Malpighiales</taxon>
        <taxon>Euphorbiaceae</taxon>
        <taxon>Crotonoideae</taxon>
        <taxon>Manihoteae</taxon>
        <taxon>Manihot</taxon>
    </lineage>
</organism>
<comment type="catalytic activity">
    <reaction evidence="9 11">
        <text>O-phospho-L-seryl-[protein] + H2O = L-seryl-[protein] + phosphate</text>
        <dbReference type="Rhea" id="RHEA:20629"/>
        <dbReference type="Rhea" id="RHEA-COMP:9863"/>
        <dbReference type="Rhea" id="RHEA-COMP:11604"/>
        <dbReference type="ChEBI" id="CHEBI:15377"/>
        <dbReference type="ChEBI" id="CHEBI:29999"/>
        <dbReference type="ChEBI" id="CHEBI:43474"/>
        <dbReference type="ChEBI" id="CHEBI:83421"/>
        <dbReference type="EC" id="3.1.3.16"/>
    </reaction>
</comment>
<dbReference type="FunFam" id="3.60.40.10:FF:000138">
    <property type="entry name" value="5-azacytidine resistance protein azr1"/>
    <property type="match status" value="1"/>
</dbReference>
<keyword evidence="5 11" id="KW-0378">Hydrolase</keyword>
<keyword evidence="6 11" id="KW-0460">Magnesium</keyword>
<dbReference type="InterPro" id="IPR036457">
    <property type="entry name" value="PPM-type-like_dom_sf"/>
</dbReference>
<evidence type="ECO:0000256" key="5">
    <source>
        <dbReference type="ARBA" id="ARBA00022801"/>
    </source>
</evidence>
<comment type="similarity">
    <text evidence="3 11">Belongs to the PP2C family.</text>
</comment>
<evidence type="ECO:0000256" key="2">
    <source>
        <dbReference type="ARBA" id="ARBA00001946"/>
    </source>
</evidence>
<evidence type="ECO:0000256" key="4">
    <source>
        <dbReference type="ARBA" id="ARBA00022723"/>
    </source>
</evidence>
<dbReference type="EMBL" id="KV450495">
    <property type="protein sequence ID" value="OAY22148.1"/>
    <property type="molecule type" value="Genomic_DNA"/>
</dbReference>
<feature type="domain" description="PPM-type phosphatase" evidence="12">
    <location>
        <begin position="172"/>
        <end position="411"/>
    </location>
</feature>
<dbReference type="AlphaFoldDB" id="A0A199UCH7"/>
<keyword evidence="4 11" id="KW-0479">Metal-binding</keyword>
<evidence type="ECO:0000313" key="13">
    <source>
        <dbReference type="EMBL" id="OAY22148.1"/>
    </source>
</evidence>
<evidence type="ECO:0000256" key="7">
    <source>
        <dbReference type="ARBA" id="ARBA00022912"/>
    </source>
</evidence>
<evidence type="ECO:0000256" key="6">
    <source>
        <dbReference type="ARBA" id="ARBA00022842"/>
    </source>
</evidence>
<name>A0A199UCH7_MANES</name>
<evidence type="ECO:0000256" key="9">
    <source>
        <dbReference type="ARBA" id="ARBA00047761"/>
    </source>
</evidence>
<dbReference type="GO" id="GO:0046872">
    <property type="term" value="F:metal ion binding"/>
    <property type="evidence" value="ECO:0007669"/>
    <property type="project" value="UniProtKB-UniRule"/>
</dbReference>
<comment type="catalytic activity">
    <reaction evidence="10 11">
        <text>O-phospho-L-threonyl-[protein] + H2O = L-threonyl-[protein] + phosphate</text>
        <dbReference type="Rhea" id="RHEA:47004"/>
        <dbReference type="Rhea" id="RHEA-COMP:11060"/>
        <dbReference type="Rhea" id="RHEA-COMP:11605"/>
        <dbReference type="ChEBI" id="CHEBI:15377"/>
        <dbReference type="ChEBI" id="CHEBI:30013"/>
        <dbReference type="ChEBI" id="CHEBI:43474"/>
        <dbReference type="ChEBI" id="CHEBI:61977"/>
        <dbReference type="EC" id="3.1.3.16"/>
    </reaction>
</comment>
<accession>A0A199UCH7</accession>
<comment type="cofactor">
    <cofactor evidence="2 11">
        <name>Mg(2+)</name>
        <dbReference type="ChEBI" id="CHEBI:18420"/>
    </cofactor>
</comment>
<protein>
    <recommendedName>
        <fullName evidence="11">Protein phosphatase</fullName>
        <ecNumber evidence="11">3.1.3.16</ecNumber>
    </recommendedName>
</protein>
<dbReference type="InterPro" id="IPR039123">
    <property type="entry name" value="PPTC7"/>
</dbReference>
<dbReference type="Pfam" id="PF13672">
    <property type="entry name" value="PP2C_2"/>
    <property type="match status" value="1"/>
</dbReference>
<dbReference type="Gramene" id="Manes.12G089902.1.v8.1">
    <property type="protein sequence ID" value="Manes.12G089902.1.v8.1.CDS"/>
    <property type="gene ID" value="Manes.12G089902.v8.1"/>
</dbReference>
<gene>
    <name evidence="13" type="ORF">MANES_S025600</name>
</gene>
<reference evidence="13" key="1">
    <citation type="submission" date="2016-02" db="EMBL/GenBank/DDBJ databases">
        <title>WGS assembly of Manihot esculenta.</title>
        <authorList>
            <person name="Bredeson J.V."/>
            <person name="Prochnik S.E."/>
            <person name="Lyons J.B."/>
            <person name="Schmutz J."/>
            <person name="Grimwood J."/>
            <person name="Vrebalov J."/>
            <person name="Bart R.S."/>
            <person name="Amuge T."/>
            <person name="Ferguson M.E."/>
            <person name="Green R."/>
            <person name="Putnam N."/>
            <person name="Stites J."/>
            <person name="Rounsley S."/>
            <person name="Rokhsar D.S."/>
        </authorList>
    </citation>
    <scope>NUCLEOTIDE SEQUENCE [LARGE SCALE GENOMIC DNA]</scope>
    <source>
        <tissue evidence="13">Leaf</tissue>
    </source>
</reference>
<dbReference type="PROSITE" id="PS51746">
    <property type="entry name" value="PPM_2"/>
    <property type="match status" value="1"/>
</dbReference>
<proteinExistence type="inferred from homology"/>
<dbReference type="SMART" id="SM00332">
    <property type="entry name" value="PP2Cc"/>
    <property type="match status" value="1"/>
</dbReference>
<dbReference type="Gene3D" id="3.60.40.10">
    <property type="entry name" value="PPM-type phosphatase domain"/>
    <property type="match status" value="2"/>
</dbReference>
<evidence type="ECO:0000256" key="8">
    <source>
        <dbReference type="ARBA" id="ARBA00023211"/>
    </source>
</evidence>
<dbReference type="SUPFAM" id="SSF81606">
    <property type="entry name" value="PP2C-like"/>
    <property type="match status" value="1"/>
</dbReference>
<keyword evidence="8 11" id="KW-0464">Manganese</keyword>
<keyword evidence="7 11" id="KW-0904">Protein phosphatase</keyword>
<sequence>MPSGFIVKLNLGFRTAIIARNPASFLSNNSTRLSVRRSFGALSMAASSPKPVFGDVYIDDMITTCGNGLEFSKPSGVFFTDKSRATCLKANMRMRKGELPNSRLVCGYSSFDAIRSGEMNNFVFGPLLKNFHTMPSLQFSAGAARDVSFEGNSREEQLANSTVVSGLNLKLLSGSCYLPHPDKEATGGEDAHFICADQQAIGVADGVGGWADVGINAGEFARELMSNSVSAIQEEPMGSVDPAKVLEKAHSSIKAKGSSTACIISLTNEGIRAINLGDSGFMVVRDGCTVFQSPVQQHGFNFTYQLESGSGADLPSSGQVFTFPVSPGDVIIAGTDGLFDNLYNNEVTAVVVHAVRAGLGPQVTAQKIAALARQRALDRNRQTPFSAAAQDAGFRYYGGKLDDITVVVSYITISNV</sequence>
<evidence type="ECO:0000259" key="12">
    <source>
        <dbReference type="PROSITE" id="PS51746"/>
    </source>
</evidence>
<dbReference type="SMART" id="SM00331">
    <property type="entry name" value="PP2C_SIG"/>
    <property type="match status" value="1"/>
</dbReference>